<evidence type="ECO:0000313" key="2">
    <source>
        <dbReference type="EMBL" id="SDT17006.1"/>
    </source>
</evidence>
<accession>A0A1H1Y7M9</accession>
<dbReference type="OrthoDB" id="7349010at2"/>
<dbReference type="Gene3D" id="1.20.120.520">
    <property type="entry name" value="nmb1532 protein domain like"/>
    <property type="match status" value="1"/>
</dbReference>
<dbReference type="PANTHER" id="PTHR39966:SF1">
    <property type="entry name" value="HEMERYTHRIN-LIKE DOMAIN-CONTAINING PROTEIN"/>
    <property type="match status" value="1"/>
</dbReference>
<proteinExistence type="predicted"/>
<dbReference type="GO" id="GO:0005886">
    <property type="term" value="C:plasma membrane"/>
    <property type="evidence" value="ECO:0007669"/>
    <property type="project" value="TreeGrafter"/>
</dbReference>
<evidence type="ECO:0000313" key="3">
    <source>
        <dbReference type="Proteomes" id="UP000243359"/>
    </source>
</evidence>
<dbReference type="PANTHER" id="PTHR39966">
    <property type="entry name" value="BLL2471 PROTEIN-RELATED"/>
    <property type="match status" value="1"/>
</dbReference>
<dbReference type="Pfam" id="PF01814">
    <property type="entry name" value="Hemerythrin"/>
    <property type="match status" value="1"/>
</dbReference>
<dbReference type="InterPro" id="IPR012312">
    <property type="entry name" value="Hemerythrin-like"/>
</dbReference>
<dbReference type="EMBL" id="LT629751">
    <property type="protein sequence ID" value="SDT17006.1"/>
    <property type="molecule type" value="Genomic_DNA"/>
</dbReference>
<organism evidence="2 3">
    <name type="scientific">Pseudomonas oryzae</name>
    <dbReference type="NCBI Taxonomy" id="1392877"/>
    <lineage>
        <taxon>Bacteria</taxon>
        <taxon>Pseudomonadati</taxon>
        <taxon>Pseudomonadota</taxon>
        <taxon>Gammaproteobacteria</taxon>
        <taxon>Pseudomonadales</taxon>
        <taxon>Pseudomonadaceae</taxon>
        <taxon>Pseudomonas</taxon>
    </lineage>
</organism>
<dbReference type="AlphaFoldDB" id="A0A1H1Y7M9"/>
<gene>
    <name evidence="2" type="ORF">SAMN05216221_3678</name>
</gene>
<dbReference type="RefSeq" id="WP_090351156.1">
    <property type="nucleotide sequence ID" value="NZ_LT629751.1"/>
</dbReference>
<feature type="domain" description="Hemerythrin-like" evidence="1">
    <location>
        <begin position="4"/>
        <end position="133"/>
    </location>
</feature>
<name>A0A1H1Y7M9_9PSED</name>
<protein>
    <submittedName>
        <fullName evidence="2">Hemerythrin-like domain-containing protein</fullName>
    </submittedName>
</protein>
<keyword evidence="3" id="KW-1185">Reference proteome</keyword>
<evidence type="ECO:0000259" key="1">
    <source>
        <dbReference type="Pfam" id="PF01814"/>
    </source>
</evidence>
<reference evidence="3" key="1">
    <citation type="submission" date="2016-10" db="EMBL/GenBank/DDBJ databases">
        <authorList>
            <person name="Varghese N."/>
            <person name="Submissions S."/>
        </authorList>
    </citation>
    <scope>NUCLEOTIDE SEQUENCE [LARGE SCALE GENOMIC DNA]</scope>
    <source>
        <strain evidence="3">KCTC 32247</strain>
    </source>
</reference>
<dbReference type="Proteomes" id="UP000243359">
    <property type="component" value="Chromosome I"/>
</dbReference>
<sequence>MSQAIADLRHEHEAILFALQILERMAEHAGRGTITAEDLSGFLDFLREFVDRCHHGKEEGLLFPALIRAGLAEHGGFIDELHAEHVQGRELVRRMAEAATPPIRASEFASAATAYAAHLRAHIDKENAALFSMSERLLDAPAMEALARAFAEHEDKVIGQGRHEQLHALLHQLESRYLD</sequence>